<dbReference type="GeneID" id="82185766"/>
<protein>
    <recommendedName>
        <fullName evidence="2">Type IX secretion system protein PorV domain-containing protein</fullName>
    </recommendedName>
</protein>
<evidence type="ECO:0000313" key="3">
    <source>
        <dbReference type="EMBL" id="ANU56369.1"/>
    </source>
</evidence>
<dbReference type="EMBL" id="CP015401">
    <property type="protein sequence ID" value="ANU56369.1"/>
    <property type="molecule type" value="Genomic_DNA"/>
</dbReference>
<dbReference type="OrthoDB" id="9758448at2"/>
<keyword evidence="1" id="KW-0732">Signal</keyword>
<dbReference type="Gene3D" id="2.40.160.60">
    <property type="entry name" value="Outer membrane protein transport protein (OMPP1/FadL/TodX)"/>
    <property type="match status" value="1"/>
</dbReference>
<evidence type="ECO:0000259" key="2">
    <source>
        <dbReference type="Pfam" id="PF19572"/>
    </source>
</evidence>
<dbReference type="Pfam" id="PF19572">
    <property type="entry name" value="PorV"/>
    <property type="match status" value="1"/>
</dbReference>
<evidence type="ECO:0000256" key="1">
    <source>
        <dbReference type="SAM" id="SignalP"/>
    </source>
</evidence>
<name>A0A1C7GVW1_9BACE</name>
<dbReference type="KEGG" id="bcae:A4V03_01285"/>
<evidence type="ECO:0000313" key="4">
    <source>
        <dbReference type="Proteomes" id="UP000092631"/>
    </source>
</evidence>
<gene>
    <name evidence="3" type="ORF">A4V03_01285</name>
</gene>
<dbReference type="AlphaFoldDB" id="A0A1C7GVW1"/>
<feature type="signal peptide" evidence="1">
    <location>
        <begin position="1"/>
        <end position="21"/>
    </location>
</feature>
<feature type="domain" description="Type IX secretion system protein PorV" evidence="2">
    <location>
        <begin position="32"/>
        <end position="233"/>
    </location>
</feature>
<organism evidence="3 4">
    <name type="scientific">Bacteroides caecimuris</name>
    <dbReference type="NCBI Taxonomy" id="1796613"/>
    <lineage>
        <taxon>Bacteria</taxon>
        <taxon>Pseudomonadati</taxon>
        <taxon>Bacteroidota</taxon>
        <taxon>Bacteroidia</taxon>
        <taxon>Bacteroidales</taxon>
        <taxon>Bacteroidaceae</taxon>
        <taxon>Bacteroides</taxon>
    </lineage>
</organism>
<dbReference type="NCBIfam" id="NF033709">
    <property type="entry name" value="PorV_fam"/>
    <property type="match status" value="1"/>
</dbReference>
<dbReference type="RefSeq" id="WP_065537653.1">
    <property type="nucleotide sequence ID" value="NZ_CARILY010000047.1"/>
</dbReference>
<proteinExistence type="predicted"/>
<reference evidence="4" key="1">
    <citation type="submission" date="2016-04" db="EMBL/GenBank/DDBJ databases">
        <title>Complete Genome Sequences of Twelve Strains of a Stable Defined Moderately Diverse Mouse Microbiota 2 (sDMDMm2).</title>
        <authorList>
            <person name="Uchimura Y."/>
            <person name="Wyss M."/>
            <person name="Brugiroux S."/>
            <person name="Limenitakis J.P."/>
            <person name="Stecher B."/>
            <person name="McCoy K.D."/>
            <person name="Macpherson A.J."/>
        </authorList>
    </citation>
    <scope>NUCLEOTIDE SEQUENCE [LARGE SCALE GENOMIC DNA]</scope>
    <source>
        <strain evidence="4">I48</strain>
    </source>
</reference>
<keyword evidence="4" id="KW-1185">Reference proteome</keyword>
<dbReference type="InterPro" id="IPR045741">
    <property type="entry name" value="PorV"/>
</dbReference>
<feature type="chain" id="PRO_5008886569" description="Type IX secretion system protein PorV domain-containing protein" evidence="1">
    <location>
        <begin position="22"/>
        <end position="313"/>
    </location>
</feature>
<accession>A0A1C7GVW1</accession>
<dbReference type="Proteomes" id="UP000092631">
    <property type="component" value="Chromosome"/>
</dbReference>
<sequence length="313" mass="34380">MKNIRYGLMMLLLCGATATFGQGDNGAALFPELTPDVRGVGMGNSGVASSANAFSIWRNAAKNVFSDRKAEVAYSFTPWMRELASGSNLHALAGYYGLDDKQGIQAGFRYINRPDVERAGAVYTPKDWSIDLGYARKLTEGLSVGATARFVRSALFDNAAANGVAFDLGVYYQQAWRNNDDARWSLGLQASNFGTKMDYGYGKYKQPAKVNAGGGVDYAFNDNHRLQGTLEVGYRVWPGGCWEGAVGAEYTAFKLFSVRSGYHYGEENNRMQRYGTIGCGVHYSMLRADFAFIIPEKNSFLKNTWQVSLGVAF</sequence>